<reference evidence="1 2" key="1">
    <citation type="journal article" date="2024" name="G3 (Bethesda)">
        <title>Genome assembly of Hibiscus sabdariffa L. provides insights into metabolisms of medicinal natural products.</title>
        <authorList>
            <person name="Kim T."/>
        </authorList>
    </citation>
    <scope>NUCLEOTIDE SEQUENCE [LARGE SCALE GENOMIC DNA]</scope>
    <source>
        <strain evidence="1">TK-2024</strain>
        <tissue evidence="1">Old leaves</tissue>
    </source>
</reference>
<name>A0ABR2NN43_9ROSI</name>
<keyword evidence="2" id="KW-1185">Reference proteome</keyword>
<sequence length="73" mass="8233">MSDVLGRFRAVFCRFLFSDHFTVRILEALVASVLCFRIRIFPQKSNAFEVTIEGGKKEGSMSAVDFVIAKPEC</sequence>
<dbReference type="EMBL" id="JBBPBN010000117">
    <property type="protein sequence ID" value="KAK8977589.1"/>
    <property type="molecule type" value="Genomic_DNA"/>
</dbReference>
<organism evidence="1 2">
    <name type="scientific">Hibiscus sabdariffa</name>
    <name type="common">roselle</name>
    <dbReference type="NCBI Taxonomy" id="183260"/>
    <lineage>
        <taxon>Eukaryota</taxon>
        <taxon>Viridiplantae</taxon>
        <taxon>Streptophyta</taxon>
        <taxon>Embryophyta</taxon>
        <taxon>Tracheophyta</taxon>
        <taxon>Spermatophyta</taxon>
        <taxon>Magnoliopsida</taxon>
        <taxon>eudicotyledons</taxon>
        <taxon>Gunneridae</taxon>
        <taxon>Pentapetalae</taxon>
        <taxon>rosids</taxon>
        <taxon>malvids</taxon>
        <taxon>Malvales</taxon>
        <taxon>Malvaceae</taxon>
        <taxon>Malvoideae</taxon>
        <taxon>Hibiscus</taxon>
    </lineage>
</organism>
<proteinExistence type="predicted"/>
<comment type="caution">
    <text evidence="1">The sequence shown here is derived from an EMBL/GenBank/DDBJ whole genome shotgun (WGS) entry which is preliminary data.</text>
</comment>
<protein>
    <submittedName>
        <fullName evidence="1">Uncharacterized protein</fullName>
    </submittedName>
</protein>
<accession>A0ABR2NN43</accession>
<evidence type="ECO:0000313" key="1">
    <source>
        <dbReference type="EMBL" id="KAK8977589.1"/>
    </source>
</evidence>
<evidence type="ECO:0000313" key="2">
    <source>
        <dbReference type="Proteomes" id="UP001396334"/>
    </source>
</evidence>
<dbReference type="Proteomes" id="UP001396334">
    <property type="component" value="Unassembled WGS sequence"/>
</dbReference>
<gene>
    <name evidence="1" type="ORF">V6N11_013374</name>
</gene>